<keyword evidence="4" id="KW-1185">Reference proteome</keyword>
<dbReference type="PANTHER" id="PTHR30251">
    <property type="entry name" value="PILUS ASSEMBLY CHAPERONE"/>
    <property type="match status" value="1"/>
</dbReference>
<dbReference type="Pfam" id="PF00345">
    <property type="entry name" value="PapD_N"/>
    <property type="match status" value="1"/>
</dbReference>
<evidence type="ECO:0000313" key="3">
    <source>
        <dbReference type="EMBL" id="MDG2991278.1"/>
    </source>
</evidence>
<dbReference type="InterPro" id="IPR013783">
    <property type="entry name" value="Ig-like_fold"/>
</dbReference>
<evidence type="ECO:0000313" key="4">
    <source>
        <dbReference type="Proteomes" id="UP001154265"/>
    </source>
</evidence>
<dbReference type="EMBL" id="JAKKUT010000002">
    <property type="protein sequence ID" value="MDG2991278.1"/>
    <property type="molecule type" value="Genomic_DNA"/>
</dbReference>
<dbReference type="RefSeq" id="WP_277867152.1">
    <property type="nucleotide sequence ID" value="NZ_JAKKUT010000002.1"/>
</dbReference>
<dbReference type="Proteomes" id="UP001154265">
    <property type="component" value="Unassembled WGS sequence"/>
</dbReference>
<keyword evidence="1" id="KW-0732">Signal</keyword>
<feature type="chain" id="PRO_5046783081" evidence="1">
    <location>
        <begin position="18"/>
        <end position="249"/>
    </location>
</feature>
<comment type="caution">
    <text evidence="3">The sequence shown here is derived from an EMBL/GenBank/DDBJ whole genome shotgun (WGS) entry which is preliminary data.</text>
</comment>
<sequence length="249" mass="27422">MLILWAFLVLAGQSVFAQSQEFYLSAIQVFLSPRQRTTLLTINNTGSGAIDFEISAEKWQQTENGIDQLSPADGEIVVFPLILNVPPGESRNIRIGTRQPPSTVEGTYRLLVAELPAADIPETQATGPQLRIIKRMSLPVFIEPLNPIATAEIVNTNIQNGQLGFTIRNTGNVHIQTLSIALTGQTADGEMYFERNLDSVYVLAERERSFSQVDLPQAGCAQVRQVTIRLGSRRHPLSTQLPTPNGICR</sequence>
<dbReference type="SUPFAM" id="SSF49354">
    <property type="entry name" value="PapD-like"/>
    <property type="match status" value="1"/>
</dbReference>
<dbReference type="InterPro" id="IPR016147">
    <property type="entry name" value="Pili_assmbl_chaperone_N"/>
</dbReference>
<feature type="domain" description="Pili assembly chaperone N-terminal" evidence="2">
    <location>
        <begin position="24"/>
        <end position="144"/>
    </location>
</feature>
<accession>A0ABT6F088</accession>
<gene>
    <name evidence="3" type="ORF">L3556_10100</name>
</gene>
<dbReference type="Gene3D" id="2.60.40.10">
    <property type="entry name" value="Immunoglobulins"/>
    <property type="match status" value="1"/>
</dbReference>
<reference evidence="3" key="2">
    <citation type="submission" date="2022-01" db="EMBL/GenBank/DDBJ databases">
        <authorList>
            <person name="Zivanovic Y."/>
            <person name="Moreira D."/>
            <person name="Lopez-Garcia P."/>
        </authorList>
    </citation>
    <scope>NUCLEOTIDE SEQUENCE</scope>
    <source>
        <strain evidence="3">G9</strain>
    </source>
</reference>
<evidence type="ECO:0000256" key="1">
    <source>
        <dbReference type="SAM" id="SignalP"/>
    </source>
</evidence>
<dbReference type="InterPro" id="IPR050643">
    <property type="entry name" value="Periplasmic_pilus_chap"/>
</dbReference>
<organism evidence="3 4">
    <name type="scientific">Candidatus Synechococcus calcipolaris G9</name>
    <dbReference type="NCBI Taxonomy" id="1497997"/>
    <lineage>
        <taxon>Bacteria</taxon>
        <taxon>Bacillati</taxon>
        <taxon>Cyanobacteriota</taxon>
        <taxon>Cyanophyceae</taxon>
        <taxon>Synechococcales</taxon>
        <taxon>Synechococcaceae</taxon>
        <taxon>Synechococcus</taxon>
    </lineage>
</organism>
<dbReference type="PANTHER" id="PTHR30251:SF4">
    <property type="entry name" value="SLR1668 PROTEIN"/>
    <property type="match status" value="1"/>
</dbReference>
<proteinExistence type="predicted"/>
<name>A0ABT6F088_9SYNE</name>
<protein>
    <submittedName>
        <fullName evidence="3">Fimbria/pilus periplasmic chaperone</fullName>
    </submittedName>
</protein>
<dbReference type="InterPro" id="IPR008962">
    <property type="entry name" value="PapD-like_sf"/>
</dbReference>
<feature type="signal peptide" evidence="1">
    <location>
        <begin position="1"/>
        <end position="17"/>
    </location>
</feature>
<evidence type="ECO:0000259" key="2">
    <source>
        <dbReference type="Pfam" id="PF00345"/>
    </source>
</evidence>
<reference evidence="3" key="1">
    <citation type="journal article" date="2022" name="Genome Biol. Evol.">
        <title>A New Gene Family Diagnostic for Intracellular Biomineralization of Amorphous Ca Carbonates by Cyanobacteria.</title>
        <authorList>
            <person name="Benzerara K."/>
            <person name="Duprat E."/>
            <person name="Bitard-Feildel T."/>
            <person name="Caumes G."/>
            <person name="Cassier-Chauvat C."/>
            <person name="Chauvat F."/>
            <person name="Dezi M."/>
            <person name="Diop S.I."/>
            <person name="Gaschignard G."/>
            <person name="Gorgen S."/>
            <person name="Gugger M."/>
            <person name="Lopez-Garcia P."/>
            <person name="Millet M."/>
            <person name="Skouri-Panet F."/>
            <person name="Moreira D."/>
            <person name="Callebaut I."/>
        </authorList>
    </citation>
    <scope>NUCLEOTIDE SEQUENCE</scope>
    <source>
        <strain evidence="3">G9</strain>
    </source>
</reference>